<protein>
    <submittedName>
        <fullName evidence="2">Uncharacterized protein</fullName>
    </submittedName>
</protein>
<dbReference type="RefSeq" id="WP_169397202.1">
    <property type="nucleotide sequence ID" value="NZ_BAAAJH010000004.1"/>
</dbReference>
<keyword evidence="1" id="KW-0812">Transmembrane</keyword>
<keyword evidence="3" id="KW-1185">Reference proteome</keyword>
<keyword evidence="1" id="KW-1133">Transmembrane helix</keyword>
<accession>A0ABX1RIW0</accession>
<keyword evidence="1" id="KW-0472">Membrane</keyword>
<feature type="transmembrane region" description="Helical" evidence="1">
    <location>
        <begin position="32"/>
        <end position="57"/>
    </location>
</feature>
<sequence length="95" mass="9888">MTALALGIVVGQTPRMGPGDPQVRRDARTVEIAVAVLLGGLIAVVPNVALWLAGLAVGVEDPGWDSTRHTVLIATIVIGVAVAAGWLFRARRRGL</sequence>
<reference evidence="2 3" key="1">
    <citation type="submission" date="2020-04" db="EMBL/GenBank/DDBJ databases">
        <authorList>
            <person name="Klaysubun C."/>
            <person name="Duangmal K."/>
            <person name="Lipun K."/>
        </authorList>
    </citation>
    <scope>NUCLEOTIDE SEQUENCE [LARGE SCALE GENOMIC DNA]</scope>
    <source>
        <strain evidence="2 3">JCM 11839</strain>
    </source>
</reference>
<dbReference type="Proteomes" id="UP001296706">
    <property type="component" value="Unassembled WGS sequence"/>
</dbReference>
<evidence type="ECO:0000313" key="2">
    <source>
        <dbReference type="EMBL" id="NMH79136.1"/>
    </source>
</evidence>
<proteinExistence type="predicted"/>
<comment type="caution">
    <text evidence="2">The sequence shown here is derived from an EMBL/GenBank/DDBJ whole genome shotgun (WGS) entry which is preliminary data.</text>
</comment>
<feature type="transmembrane region" description="Helical" evidence="1">
    <location>
        <begin position="69"/>
        <end position="88"/>
    </location>
</feature>
<evidence type="ECO:0000256" key="1">
    <source>
        <dbReference type="SAM" id="Phobius"/>
    </source>
</evidence>
<evidence type="ECO:0000313" key="3">
    <source>
        <dbReference type="Proteomes" id="UP001296706"/>
    </source>
</evidence>
<organism evidence="2 3">
    <name type="scientific">Pseudonocardia xinjiangensis</name>
    <dbReference type="NCBI Taxonomy" id="75289"/>
    <lineage>
        <taxon>Bacteria</taxon>
        <taxon>Bacillati</taxon>
        <taxon>Actinomycetota</taxon>
        <taxon>Actinomycetes</taxon>
        <taxon>Pseudonocardiales</taxon>
        <taxon>Pseudonocardiaceae</taxon>
        <taxon>Pseudonocardia</taxon>
    </lineage>
</organism>
<dbReference type="EMBL" id="JAAXKY010000060">
    <property type="protein sequence ID" value="NMH79136.1"/>
    <property type="molecule type" value="Genomic_DNA"/>
</dbReference>
<name>A0ABX1RIW0_9PSEU</name>
<gene>
    <name evidence="2" type="ORF">HF577_18835</name>
</gene>